<dbReference type="GeneID" id="36937300"/>
<dbReference type="InterPro" id="IPR043502">
    <property type="entry name" value="DNA/RNA_pol_sf"/>
</dbReference>
<dbReference type="Pfam" id="PF00078">
    <property type="entry name" value="RVT_1"/>
    <property type="match status" value="1"/>
</dbReference>
<gene>
    <name evidence="2" type="primary">AI2</name>
</gene>
<reference evidence="2" key="1">
    <citation type="submission" date="2017-09" db="EMBL/GenBank/DDBJ databases">
        <title>Comparative analysis of the mitochondrial genomes of 6 newly sequenced diatoms reveals group II introns in the barcoding region of cox1.</title>
        <authorList>
            <person name="Keepers K.G."/>
            <person name="Pogoda C.S."/>
            <person name="Kane N.C."/>
            <person name="Hamsher S.E."/>
            <person name="Stepanek J.G."/>
            <person name="Kociolek J.P."/>
        </authorList>
    </citation>
    <scope>NUCLEOTIDE SEQUENCE</scope>
</reference>
<dbReference type="RefSeq" id="YP_009485447.1">
    <property type="nucleotide sequence ID" value="NC_037727.1"/>
</dbReference>
<protein>
    <recommendedName>
        <fullName evidence="1">Reverse transcriptase domain-containing protein</fullName>
    </recommendedName>
</protein>
<dbReference type="GO" id="GO:0005739">
    <property type="term" value="C:mitochondrion"/>
    <property type="evidence" value="ECO:0007669"/>
    <property type="project" value="TreeGrafter"/>
</dbReference>
<dbReference type="InterPro" id="IPR024937">
    <property type="entry name" value="Domain_X"/>
</dbReference>
<sequence>MLFRCIKTLAPGLDRKVPVRSGLKSRLRGPVFLKNCRRVTSHMARLTKLSHHVCLPLGFNSITGIGFYVSWLPTRMYWKSRIIDSRYNYQLIYMVQRPKCGLSGGLGTAGNPKGRKTYGSGGLVRSLGTKRSFSATTFSASACGSLEELVNRNRLNMQLINGKLIHIIANPEVLVLAYETIKSKPGNETPGFDTQTLDGIDFNWIQNTSELLLAGKYKFKAARRVYILKKGKNKKRPLTISSPRDKVVQQAMYLVLSAIYEPSFLECSHGSRPGKGTHTALKSIMLKFQGVKWCIEADIDSNFPSISHKILLSLLRKRISCEKFLTLVKRSIKAGFIEDGVFKESNKGLFQGNVTSPILNNIYLHELDVFMAGLCEDFTLGKSRRKSSSFRSIQYMIEKATDVEGKKKLRRKLWQTHSKDPMDPNFKRLFYIRYVDDFVIGIIGSKKDAADIKRRVKRFLKDNLILILNDEKSSITQFSKTPISFLGTLIQSNWETEKQVKLVRRKNVLRKVRITGRPALKAPIKDLFLKATVNGFFKKKAGKFVPTKVGWLINLDHADILRYYNSVIRGILNFYSFANNRKSLGSLIHGLKFSCARTLALKYKLRFASKTFRRFGSKLKCLDTGLELFIPKTFRAIKMFATNEPIPDKFLFKRWNNKLTKSNLFRYCVICGSSHHVEMHHVRKIKDLKSNARGSKMDFFTMQMASINRKQVPLCRTHHKDLHRNKLSFLERQQFKAGLDRLK</sequence>
<dbReference type="EMBL" id="MF997420">
    <property type="protein sequence ID" value="AVR57511.1"/>
    <property type="molecule type" value="Genomic_DNA"/>
</dbReference>
<organism evidence="2">
    <name type="scientific">Halamphora coffeiformis</name>
    <dbReference type="NCBI Taxonomy" id="1487565"/>
    <lineage>
        <taxon>Eukaryota</taxon>
        <taxon>Sar</taxon>
        <taxon>Stramenopiles</taxon>
        <taxon>Ochrophyta</taxon>
        <taxon>Bacillariophyta</taxon>
        <taxon>Bacillariophyceae</taxon>
        <taxon>Bacillariophycidae</taxon>
        <taxon>Naviculales</taxon>
        <taxon>Amphipleuraceae</taxon>
        <taxon>Halamphora</taxon>
    </lineage>
</organism>
<evidence type="ECO:0000259" key="1">
    <source>
        <dbReference type="PROSITE" id="PS50878"/>
    </source>
</evidence>
<dbReference type="Pfam" id="PF21368">
    <property type="entry name" value="AI2M-like_HNH"/>
    <property type="match status" value="1"/>
</dbReference>
<name>A0A2R4A3A3_9STRA</name>
<dbReference type="GO" id="GO:0090615">
    <property type="term" value="P:mitochondrial mRNA processing"/>
    <property type="evidence" value="ECO:0007669"/>
    <property type="project" value="TreeGrafter"/>
</dbReference>
<dbReference type="GO" id="GO:0003964">
    <property type="term" value="F:RNA-directed DNA polymerase activity"/>
    <property type="evidence" value="ECO:0007669"/>
    <property type="project" value="TreeGrafter"/>
</dbReference>
<dbReference type="InterPro" id="IPR049030">
    <property type="entry name" value="AI2M-like_HNH"/>
</dbReference>
<dbReference type="SMART" id="SM00507">
    <property type="entry name" value="HNHc"/>
    <property type="match status" value="1"/>
</dbReference>
<dbReference type="AlphaFoldDB" id="A0A2R4A3A3"/>
<geneLocation type="mitochondrion" evidence="2"/>
<dbReference type="GO" id="GO:0006315">
    <property type="term" value="P:homing of group II introns"/>
    <property type="evidence" value="ECO:0007669"/>
    <property type="project" value="TreeGrafter"/>
</dbReference>
<accession>A0A2R4A3A3</accession>
<dbReference type="CDD" id="cd01651">
    <property type="entry name" value="RT_G2_intron"/>
    <property type="match status" value="1"/>
</dbReference>
<dbReference type="Pfam" id="PF01348">
    <property type="entry name" value="Intron_maturas2"/>
    <property type="match status" value="1"/>
</dbReference>
<evidence type="ECO:0000313" key="2">
    <source>
        <dbReference type="EMBL" id="AVR57511.1"/>
    </source>
</evidence>
<feature type="domain" description="Reverse transcriptase" evidence="1">
    <location>
        <begin position="208"/>
        <end position="490"/>
    </location>
</feature>
<proteinExistence type="predicted"/>
<dbReference type="SUPFAM" id="SSF56672">
    <property type="entry name" value="DNA/RNA polymerases"/>
    <property type="match status" value="1"/>
</dbReference>
<dbReference type="PROSITE" id="PS50878">
    <property type="entry name" value="RT_POL"/>
    <property type="match status" value="1"/>
</dbReference>
<keyword evidence="2" id="KW-0496">Mitochondrion</keyword>
<dbReference type="PANTHER" id="PTHR33642:SF4">
    <property type="entry name" value="COX1_OXI3 INTRON 1 PROTEIN-RELATED"/>
    <property type="match status" value="1"/>
</dbReference>
<dbReference type="PANTHER" id="PTHR33642">
    <property type="entry name" value="COX1/OXI3 INTRON 1 PROTEIN-RELATED"/>
    <property type="match status" value="1"/>
</dbReference>
<dbReference type="InterPro" id="IPR000477">
    <property type="entry name" value="RT_dom"/>
</dbReference>
<dbReference type="InterPro" id="IPR003615">
    <property type="entry name" value="HNH_nuc"/>
</dbReference>